<sequence>MENTDKYTILVVDDNQDAAYTVGMFLELKGYTVHTRYSGKGALEAVEKLSPDLVILDLAMPEMDGYETATLLRANHGTELPLVALSGYGQQQDMRKSSEVGFNAHLVKPVDFIALIDLLDSFLKKQ</sequence>
<proteinExistence type="predicted"/>
<evidence type="ECO:0000313" key="5">
    <source>
        <dbReference type="Proteomes" id="UP000679725"/>
    </source>
</evidence>
<dbReference type="RefSeq" id="WP_215231609.1">
    <property type="nucleotide sequence ID" value="NZ_CAJRAU010000001.1"/>
</dbReference>
<dbReference type="InterPro" id="IPR050595">
    <property type="entry name" value="Bact_response_regulator"/>
</dbReference>
<dbReference type="PANTHER" id="PTHR44591:SF3">
    <property type="entry name" value="RESPONSE REGULATORY DOMAIN-CONTAINING PROTEIN"/>
    <property type="match status" value="1"/>
</dbReference>
<dbReference type="Pfam" id="PF00072">
    <property type="entry name" value="Response_reg"/>
    <property type="match status" value="1"/>
</dbReference>
<dbReference type="PANTHER" id="PTHR44591">
    <property type="entry name" value="STRESS RESPONSE REGULATOR PROTEIN 1"/>
    <property type="match status" value="1"/>
</dbReference>
<name>A0ABM8UJ77_9BACT</name>
<dbReference type="Proteomes" id="UP000679725">
    <property type="component" value="Unassembled WGS sequence"/>
</dbReference>
<dbReference type="Gene3D" id="3.40.50.2300">
    <property type="match status" value="1"/>
</dbReference>
<gene>
    <name evidence="4" type="primary">walR_1</name>
    <name evidence="4" type="ORF">DYBT9623_00154</name>
</gene>
<dbReference type="SMART" id="SM00448">
    <property type="entry name" value="REC"/>
    <property type="match status" value="1"/>
</dbReference>
<evidence type="ECO:0000256" key="2">
    <source>
        <dbReference type="PROSITE-ProRule" id="PRU00169"/>
    </source>
</evidence>
<reference evidence="4 5" key="1">
    <citation type="submission" date="2021-04" db="EMBL/GenBank/DDBJ databases">
        <authorList>
            <person name="Rodrigo-Torres L."/>
            <person name="Arahal R. D."/>
            <person name="Lucena T."/>
        </authorList>
    </citation>
    <scope>NUCLEOTIDE SEQUENCE [LARGE SCALE GENOMIC DNA]</scope>
    <source>
        <strain evidence="4 5">CECT 9623</strain>
    </source>
</reference>
<dbReference type="CDD" id="cd17580">
    <property type="entry name" value="REC_2_DhkD-like"/>
    <property type="match status" value="1"/>
</dbReference>
<keyword evidence="5" id="KW-1185">Reference proteome</keyword>
<dbReference type="InterPro" id="IPR001789">
    <property type="entry name" value="Sig_transdc_resp-reg_receiver"/>
</dbReference>
<feature type="modified residue" description="4-aspartylphosphate" evidence="2">
    <location>
        <position position="57"/>
    </location>
</feature>
<protein>
    <submittedName>
        <fullName evidence="4">Transcriptional regulatory protein WalR</fullName>
    </submittedName>
</protein>
<feature type="domain" description="Response regulatory" evidence="3">
    <location>
        <begin position="8"/>
        <end position="123"/>
    </location>
</feature>
<evidence type="ECO:0000259" key="3">
    <source>
        <dbReference type="PROSITE" id="PS50110"/>
    </source>
</evidence>
<dbReference type="InterPro" id="IPR011006">
    <property type="entry name" value="CheY-like_superfamily"/>
</dbReference>
<organism evidence="4 5">
    <name type="scientific">Dyadobacter linearis</name>
    <dbReference type="NCBI Taxonomy" id="2823330"/>
    <lineage>
        <taxon>Bacteria</taxon>
        <taxon>Pseudomonadati</taxon>
        <taxon>Bacteroidota</taxon>
        <taxon>Cytophagia</taxon>
        <taxon>Cytophagales</taxon>
        <taxon>Spirosomataceae</taxon>
        <taxon>Dyadobacter</taxon>
    </lineage>
</organism>
<comment type="caution">
    <text evidence="4">The sequence shown here is derived from an EMBL/GenBank/DDBJ whole genome shotgun (WGS) entry which is preliminary data.</text>
</comment>
<dbReference type="PROSITE" id="PS50110">
    <property type="entry name" value="RESPONSE_REGULATORY"/>
    <property type="match status" value="1"/>
</dbReference>
<evidence type="ECO:0000256" key="1">
    <source>
        <dbReference type="ARBA" id="ARBA00022553"/>
    </source>
</evidence>
<dbReference type="EMBL" id="CAJRAU010000001">
    <property type="protein sequence ID" value="CAG5067433.1"/>
    <property type="molecule type" value="Genomic_DNA"/>
</dbReference>
<accession>A0ABM8UJ77</accession>
<keyword evidence="1 2" id="KW-0597">Phosphoprotein</keyword>
<dbReference type="SUPFAM" id="SSF52172">
    <property type="entry name" value="CheY-like"/>
    <property type="match status" value="1"/>
</dbReference>
<evidence type="ECO:0000313" key="4">
    <source>
        <dbReference type="EMBL" id="CAG5067433.1"/>
    </source>
</evidence>